<feature type="transmembrane region" description="Helical" evidence="5">
    <location>
        <begin position="184"/>
        <end position="201"/>
    </location>
</feature>
<name>A0A0B8T3H2_9SPHI</name>
<proteinExistence type="predicted"/>
<evidence type="ECO:0000256" key="2">
    <source>
        <dbReference type="ARBA" id="ARBA00022692"/>
    </source>
</evidence>
<dbReference type="InterPro" id="IPR006685">
    <property type="entry name" value="MscS_channel_2nd"/>
</dbReference>
<keyword evidence="2 5" id="KW-0812">Transmembrane</keyword>
<evidence type="ECO:0000256" key="4">
    <source>
        <dbReference type="ARBA" id="ARBA00023136"/>
    </source>
</evidence>
<keyword evidence="8" id="KW-1185">Reference proteome</keyword>
<dbReference type="Proteomes" id="UP000031802">
    <property type="component" value="Unassembled WGS sequence"/>
</dbReference>
<dbReference type="AlphaFoldDB" id="A0A0B8T3H2"/>
<keyword evidence="3 5" id="KW-1133">Transmembrane helix</keyword>
<gene>
    <name evidence="7" type="ORF">DI53_0583</name>
</gene>
<dbReference type="PANTHER" id="PTHR30414">
    <property type="entry name" value="MINICONDUCTANCE MECHANOSENSITIVE CHANNEL YBDG"/>
    <property type="match status" value="1"/>
</dbReference>
<reference evidence="7 8" key="2">
    <citation type="journal article" date="2015" name="PLoS ONE">
        <title>Whole-Genome Optical Mapping and Finished Genome Sequence of Sphingobacterium deserti sp. nov., a New Species Isolated from the Western Desert of China.</title>
        <authorList>
            <person name="Teng C."/>
            <person name="Zhou Z."/>
            <person name="Molnar I."/>
            <person name="Li X."/>
            <person name="Tang R."/>
            <person name="Chen M."/>
            <person name="Wang L."/>
            <person name="Su S."/>
            <person name="Zhang W."/>
            <person name="Lin M."/>
        </authorList>
    </citation>
    <scope>NUCLEOTIDE SEQUENCE [LARGE SCALE GENOMIC DNA]</scope>
    <source>
        <strain evidence="8">ACCC05744</strain>
    </source>
</reference>
<dbReference type="InterPro" id="IPR030192">
    <property type="entry name" value="YbdG"/>
</dbReference>
<dbReference type="GO" id="GO:0071470">
    <property type="term" value="P:cellular response to osmotic stress"/>
    <property type="evidence" value="ECO:0007669"/>
    <property type="project" value="InterPro"/>
</dbReference>
<feature type="transmembrane region" description="Helical" evidence="5">
    <location>
        <begin position="116"/>
        <end position="137"/>
    </location>
</feature>
<dbReference type="SUPFAM" id="SSF50182">
    <property type="entry name" value="Sm-like ribonucleoproteins"/>
    <property type="match status" value="1"/>
</dbReference>
<evidence type="ECO:0000313" key="7">
    <source>
        <dbReference type="EMBL" id="KGE15661.1"/>
    </source>
</evidence>
<comment type="subcellular location">
    <subcellularLocation>
        <location evidence="1">Membrane</location>
    </subcellularLocation>
</comment>
<evidence type="ECO:0000313" key="8">
    <source>
        <dbReference type="Proteomes" id="UP000031802"/>
    </source>
</evidence>
<dbReference type="InterPro" id="IPR010920">
    <property type="entry name" value="LSM_dom_sf"/>
</dbReference>
<protein>
    <submittedName>
        <fullName evidence="7">Mscs mechanosensitive ion channel</fullName>
    </submittedName>
</protein>
<dbReference type="STRING" id="1229276.DI53_0583"/>
<feature type="domain" description="Mechanosensitive ion channel MscS" evidence="6">
    <location>
        <begin position="203"/>
        <end position="271"/>
    </location>
</feature>
<accession>A0A0B8T3H2</accession>
<evidence type="ECO:0000256" key="5">
    <source>
        <dbReference type="SAM" id="Phobius"/>
    </source>
</evidence>
<dbReference type="GO" id="GO:0005886">
    <property type="term" value="C:plasma membrane"/>
    <property type="evidence" value="ECO:0007669"/>
    <property type="project" value="TreeGrafter"/>
</dbReference>
<feature type="transmembrane region" description="Helical" evidence="5">
    <location>
        <begin position="158"/>
        <end position="178"/>
    </location>
</feature>
<dbReference type="Pfam" id="PF00924">
    <property type="entry name" value="MS_channel_2nd"/>
    <property type="match status" value="1"/>
</dbReference>
<dbReference type="PATRIC" id="fig|1229276.3.peg.608"/>
<dbReference type="PANTHER" id="PTHR30414:SF0">
    <property type="entry name" value="MINICONDUCTANCE MECHANOSENSITIVE CHANNEL YBDG"/>
    <property type="match status" value="1"/>
</dbReference>
<dbReference type="InterPro" id="IPR023408">
    <property type="entry name" value="MscS_beta-dom_sf"/>
</dbReference>
<dbReference type="OrthoDB" id="9775207at2"/>
<feature type="transmembrane region" description="Helical" evidence="5">
    <location>
        <begin position="34"/>
        <end position="54"/>
    </location>
</feature>
<evidence type="ECO:0000259" key="6">
    <source>
        <dbReference type="Pfam" id="PF00924"/>
    </source>
</evidence>
<dbReference type="eggNOG" id="COG0668">
    <property type="taxonomic scope" value="Bacteria"/>
</dbReference>
<dbReference type="Gene3D" id="2.30.30.60">
    <property type="match status" value="1"/>
</dbReference>
<evidence type="ECO:0000256" key="3">
    <source>
        <dbReference type="ARBA" id="ARBA00022989"/>
    </source>
</evidence>
<evidence type="ECO:0000256" key="1">
    <source>
        <dbReference type="ARBA" id="ARBA00004370"/>
    </source>
</evidence>
<keyword evidence="4 5" id="KW-0472">Membrane</keyword>
<organism evidence="7 8">
    <name type="scientific">Sphingobacterium deserti</name>
    <dbReference type="NCBI Taxonomy" id="1229276"/>
    <lineage>
        <taxon>Bacteria</taxon>
        <taxon>Pseudomonadati</taxon>
        <taxon>Bacteroidota</taxon>
        <taxon>Sphingobacteriia</taxon>
        <taxon>Sphingobacteriales</taxon>
        <taxon>Sphingobacteriaceae</taxon>
        <taxon>Sphingobacterium</taxon>
    </lineage>
</organism>
<comment type="caution">
    <text evidence="7">The sequence shown here is derived from an EMBL/GenBank/DDBJ whole genome shotgun (WGS) entry which is preliminary data.</text>
</comment>
<reference evidence="8" key="1">
    <citation type="submission" date="2014-04" db="EMBL/GenBank/DDBJ databases">
        <title>Whole-Genome optical mapping and complete genome sequence of Sphingobacterium deserti sp. nov., a new spaces isolated from desert in the west of China.</title>
        <authorList>
            <person name="Teng C."/>
            <person name="Zhou Z."/>
            <person name="Li X."/>
            <person name="Chen M."/>
            <person name="Lin M."/>
            <person name="Wang L."/>
            <person name="Su S."/>
            <person name="Zhang C."/>
            <person name="Zhang W."/>
        </authorList>
    </citation>
    <scope>NUCLEOTIDE SEQUENCE [LARGE SCALE GENOMIC DNA]</scope>
    <source>
        <strain evidence="8">ACCC05744</strain>
    </source>
</reference>
<dbReference type="EMBL" id="JJMU01000009">
    <property type="protein sequence ID" value="KGE15661.1"/>
    <property type="molecule type" value="Genomic_DNA"/>
</dbReference>
<dbReference type="GO" id="GO:0008381">
    <property type="term" value="F:mechanosensitive monoatomic ion channel activity"/>
    <property type="evidence" value="ECO:0007669"/>
    <property type="project" value="InterPro"/>
</dbReference>
<sequence>MEKTNIINIPTLQKSFIYDWTLDRVETAGLPQQLAHLVSTTLLLLAALLILLIADYITRKIVKTLFVRLITKTSTTWDDKLLENNVLDHLSHLIPVILAQQLLPSIFIGFPNFTEVMMKFLAVIIIILVVKLISSLLKTLRDIFQNSKAFADKPIDSYLQVVQIFMLFVAGTVAFSVITGSSPWSFLVSLGAASAILMLVFKDTILGFVASIQVSANDSVRVGDWVEMPKYGADGDVIQINLNNVKVQNFDKTIVSIPTHTLLTDSFKNYRGMRQFGGRRIKRAIPIKISSIRYLSEEEIADLSRIQILAPYIAQRQKEITAYNEQANADASMPVNGRRMTNIGLFRTYITNYIQNNPNIHQDRMLMVRQLAPTEHGLPLELYMFAASTDWVFYENTMANIFDHLFAAIKYFDLEVFELPASDDLRGVFQQQL</sequence>
<dbReference type="RefSeq" id="WP_037495168.1">
    <property type="nucleotide sequence ID" value="NZ_JJMU01000009.1"/>
</dbReference>